<feature type="repeat" description="TPR" evidence="1">
    <location>
        <begin position="569"/>
        <end position="602"/>
    </location>
</feature>
<feature type="region of interest" description="Disordered" evidence="2">
    <location>
        <begin position="1"/>
        <end position="26"/>
    </location>
</feature>
<feature type="repeat" description="TPR" evidence="1">
    <location>
        <begin position="932"/>
        <end position="965"/>
    </location>
</feature>
<feature type="compositionally biased region" description="Polar residues" evidence="2">
    <location>
        <begin position="2338"/>
        <end position="2347"/>
    </location>
</feature>
<feature type="region of interest" description="Disordered" evidence="2">
    <location>
        <begin position="2569"/>
        <end position="2628"/>
    </location>
</feature>
<dbReference type="InterPro" id="IPR019734">
    <property type="entry name" value="TPR_rpt"/>
</dbReference>
<dbReference type="Pfam" id="PF13424">
    <property type="entry name" value="TPR_12"/>
    <property type="match status" value="7"/>
</dbReference>
<organism evidence="5 6">
    <name type="scientific">Patella caerulea</name>
    <name type="common">Rayed Mediterranean limpet</name>
    <dbReference type="NCBI Taxonomy" id="87958"/>
    <lineage>
        <taxon>Eukaryota</taxon>
        <taxon>Metazoa</taxon>
        <taxon>Spiralia</taxon>
        <taxon>Lophotrochozoa</taxon>
        <taxon>Mollusca</taxon>
        <taxon>Gastropoda</taxon>
        <taxon>Patellogastropoda</taxon>
        <taxon>Patelloidea</taxon>
        <taxon>Patellidae</taxon>
        <taxon>Patella</taxon>
    </lineage>
</organism>
<feature type="compositionally biased region" description="Basic and acidic residues" evidence="2">
    <location>
        <begin position="2149"/>
        <end position="2161"/>
    </location>
</feature>
<evidence type="ECO:0000259" key="4">
    <source>
        <dbReference type="Pfam" id="PF26117"/>
    </source>
</evidence>
<feature type="repeat" description="TPR" evidence="1">
    <location>
        <begin position="689"/>
        <end position="722"/>
    </location>
</feature>
<feature type="compositionally biased region" description="Polar residues" evidence="2">
    <location>
        <begin position="1998"/>
        <end position="2023"/>
    </location>
</feature>
<dbReference type="PANTHER" id="PTHR10098">
    <property type="entry name" value="RAPSYN-RELATED"/>
    <property type="match status" value="1"/>
</dbReference>
<feature type="domain" description="TTC28 C-terminal" evidence="4">
    <location>
        <begin position="1802"/>
        <end position="1903"/>
    </location>
</feature>
<evidence type="ECO:0000256" key="1">
    <source>
        <dbReference type="PROSITE-ProRule" id="PRU00339"/>
    </source>
</evidence>
<dbReference type="Pfam" id="PF26117">
    <property type="entry name" value="TTC28_C"/>
    <property type="match status" value="1"/>
</dbReference>
<feature type="compositionally biased region" description="Polar residues" evidence="2">
    <location>
        <begin position="2364"/>
        <end position="2376"/>
    </location>
</feature>
<feature type="repeat" description="TPR" evidence="1">
    <location>
        <begin position="609"/>
        <end position="642"/>
    </location>
</feature>
<feature type="compositionally biased region" description="Polar residues" evidence="2">
    <location>
        <begin position="14"/>
        <end position="26"/>
    </location>
</feature>
<feature type="compositionally biased region" description="Basic and acidic residues" evidence="2">
    <location>
        <begin position="1"/>
        <end position="11"/>
    </location>
</feature>
<reference evidence="5 6" key="1">
    <citation type="submission" date="2024-01" db="EMBL/GenBank/DDBJ databases">
        <title>The genome of the rayed Mediterranean limpet Patella caerulea (Linnaeus, 1758).</title>
        <authorList>
            <person name="Anh-Thu Weber A."/>
            <person name="Halstead-Nussloch G."/>
        </authorList>
    </citation>
    <scope>NUCLEOTIDE SEQUENCE [LARGE SCALE GENOMIC DNA]</scope>
    <source>
        <strain evidence="5">AATW-2023a</strain>
        <tissue evidence="5">Whole specimen</tissue>
    </source>
</reference>
<dbReference type="FunFam" id="1.25.40.10:FF:000096">
    <property type="entry name" value="Tetratricopeptide repeat domain 28"/>
    <property type="match status" value="1"/>
</dbReference>
<feature type="region of interest" description="Disordered" evidence="2">
    <location>
        <begin position="1998"/>
        <end position="2094"/>
    </location>
</feature>
<feature type="repeat" description="TPR" evidence="1">
    <location>
        <begin position="489"/>
        <end position="522"/>
    </location>
</feature>
<feature type="region of interest" description="Disordered" evidence="2">
    <location>
        <begin position="2147"/>
        <end position="2180"/>
    </location>
</feature>
<dbReference type="Pfam" id="PF13176">
    <property type="entry name" value="TPR_7"/>
    <property type="match status" value="1"/>
</dbReference>
<feature type="compositionally biased region" description="Basic and acidic residues" evidence="2">
    <location>
        <begin position="2232"/>
        <end position="2246"/>
    </location>
</feature>
<dbReference type="PROSITE" id="PS50005">
    <property type="entry name" value="TPR"/>
    <property type="match status" value="10"/>
</dbReference>
<dbReference type="FunFam" id="1.25.40.10:FF:000040">
    <property type="entry name" value="Tetratricopeptide repeat domain 28"/>
    <property type="match status" value="1"/>
</dbReference>
<feature type="repeat" description="TPR" evidence="1">
    <location>
        <begin position="852"/>
        <end position="885"/>
    </location>
</feature>
<dbReference type="PANTHER" id="PTHR10098:SF108">
    <property type="entry name" value="TETRATRICOPEPTIDE REPEAT PROTEIN 28"/>
    <property type="match status" value="1"/>
</dbReference>
<feature type="compositionally biased region" description="Polar residues" evidence="2">
    <location>
        <begin position="2032"/>
        <end position="2050"/>
    </location>
</feature>
<feature type="compositionally biased region" description="Low complexity" evidence="2">
    <location>
        <begin position="1920"/>
        <end position="1930"/>
    </location>
</feature>
<dbReference type="InterPro" id="IPR024983">
    <property type="entry name" value="CHAT_dom"/>
</dbReference>
<feature type="compositionally biased region" description="Low complexity" evidence="2">
    <location>
        <begin position="2318"/>
        <end position="2337"/>
    </location>
</feature>
<dbReference type="SMART" id="SM00028">
    <property type="entry name" value="TPR"/>
    <property type="match status" value="26"/>
</dbReference>
<gene>
    <name evidence="5" type="ORF">SNE40_003534</name>
</gene>
<feature type="compositionally biased region" description="Basic and acidic residues" evidence="2">
    <location>
        <begin position="2377"/>
        <end position="2397"/>
    </location>
</feature>
<feature type="repeat" description="TPR" evidence="1">
    <location>
        <begin position="101"/>
        <end position="134"/>
    </location>
</feature>
<dbReference type="InterPro" id="IPR011990">
    <property type="entry name" value="TPR-like_helical_dom_sf"/>
</dbReference>
<dbReference type="Pfam" id="PF12770">
    <property type="entry name" value="CHAT"/>
    <property type="match status" value="1"/>
</dbReference>
<keyword evidence="6" id="KW-1185">Reference proteome</keyword>
<evidence type="ECO:0000313" key="5">
    <source>
        <dbReference type="EMBL" id="KAK6191974.1"/>
    </source>
</evidence>
<evidence type="ECO:0000259" key="3">
    <source>
        <dbReference type="Pfam" id="PF12770"/>
    </source>
</evidence>
<dbReference type="EMBL" id="JAZGQO010000002">
    <property type="protein sequence ID" value="KAK6191974.1"/>
    <property type="molecule type" value="Genomic_DNA"/>
</dbReference>
<feature type="compositionally biased region" description="Low complexity" evidence="2">
    <location>
        <begin position="2103"/>
        <end position="2115"/>
    </location>
</feature>
<dbReference type="FunFam" id="1.25.40.10:FF:001590">
    <property type="entry name" value="Rapsynoid, putative"/>
    <property type="match status" value="1"/>
</dbReference>
<evidence type="ECO:0000313" key="6">
    <source>
        <dbReference type="Proteomes" id="UP001347796"/>
    </source>
</evidence>
<feature type="compositionally biased region" description="Low complexity" evidence="2">
    <location>
        <begin position="2348"/>
        <end position="2363"/>
    </location>
</feature>
<dbReference type="InterPro" id="IPR058900">
    <property type="entry name" value="TTC28_C"/>
</dbReference>
<feature type="compositionally biased region" description="Basic and acidic residues" evidence="2">
    <location>
        <begin position="2569"/>
        <end position="2583"/>
    </location>
</feature>
<sequence>MEQINRKRTDKLQVVSQEAGPSTSTSDANKALFLQKVRESNEAINNGDFLQAIQLYSDAIALDPANHILFTNRSAAYLKINQPQKSLQDAQKARQLNPKWAKAYLREGVALQQLEQHGEALAAFASGLAQEPTNAHLLAGLADAALKSPLRETLAPTFQQLERLRLNRSPFVVISVIGQELLATGYYAPSTLMLESALKIGTCSLKLRGSVFSALSSGYWGLGNIDKAIQYMQQDLSVAKSLGDQDGECRAYGNLGSAHFSKGQYKESLTNHRYQLVLAMKLKQKSTASAALSSLGHVYTAIGDYPNALASHKQCVLLLKQDNDKLSEAREIGNVGAVYLAMGNFESAVECHHEHLKIARLLKNSVEEARAYSNLGSAYHYKRDYNRAMMFHQQVLKVAEMRKDRILEARAYAGLGHSARCTGDYDNAKGFHEKQLDNALQTSDKVAESRACANLGIIYHQLGEYEAALKLHKMNLKIAKYLGDKASQGRAFGNIGNAYSALGQYDMAIKYHKQELGISSDVNDRHSEGSTHGNLAVAYQALCMYDNAIQHYVAHLNVARELKDASSEARALCNLGNFHCARKDYSEAIQFYEQYLNISQELHDSEGESKACFHLGYAHFSLGNHLEAIRYYEQDLAIARERKNRLSLARAYCNLGLAHKALQDFTEALECQKKCLGLMNALKNGPGKFRALGNIGDLMLKTGDTTEAIKIYNQQLQLAKQLNDQELMASANGSLGVAYRAIGQNDKALAYHTQELNIYQELENLKGECHAHGHLGNVHMSLGKYLSAYKCYEEQLERSRDLHNSSLEAQACGNLGITKMNIGQFEDAIGLFEEQLAMLEQAYGNTAIQEKGRAFGNLGDCYEALGDYEEAIKCHEQFLATAQQSNTLSEQDRAYRGLGNAHRSIGNLQQALVCFEKRLVVAHEVNSSGAKASAYGELGCLHSLLGNYEQAISCLEHQLSIAREMGDEQCEGDAACGLGGVYQQMGEYETALKYHKLDLQIAERTHNTACQCRAFGNLGLSFESLSNYEQSVKYQEQHLSIAAQMNDKVAKTLAYSSLGRVHHALGHHTEAVQYLKQGLQIAEQLSRREDEAKIRHRLGLALWGKGDLNECQQQLYKAADLFEMIRRESQCSSDYKLSLFDLQTACYQALQRVLVALKRHDEALVVAERACTRAFIDLLLERQAGSAGLFNGTTMDLTPITIDQLTRSVSGQKSLVLSFSIAAGYLYSWLLTPKDGLVKFHEINMAELEADVEHGDIQSVMSFSTTNILDQCIGQIRETMGVDSHLSSSSSHRSLTLSRSELDADDSGSETEEVFQNQLEELGDRLNAENDRTGFLRMVNRSHQFNSSSYSISSLFSLSSNFPGNFNRKNSVKNKPANKSPLNLLYQYLFQPMEEAIEEVTHGAEGPIDLVLVLQGDLYLIPFMMLKKENEEEYFYEKFNLIVVPSISALQNTQKMDKYGRPVIDSSGALVVGNPKLTPSVCQHWHLKEIPGAEYEARIVGELLSCRPLIGAEATKGAILHQLEQVEVIHFATHISWKLSSVILSPGDLTSQRFSSMDSDNRSNDINNMDGPALSEYLLTAADILNLKLHAKLVVINSGYTDDKAGRINTDGVVGLTRSLLSAGAQCVLFSLWPVPDQATKLLMRNLYKCLQDGERVTEALSKAVKIVQYTKQFSHPSNWGGWVLVGCDVRLSSKTALMGHSICEILQSPTQCREAMRVLLHLIEKSLQRIQQGTKNSMYTTFQSIENKVANVIGWKDLLLAVGFRFEQTGTGLPPAVFFPQSDPSDRLTQASSNLQALLGLPPSSVTALSKFVTSYDVGAALITVMRDILNKLSAKESGIDVMVNVKLWRVNGCHEFLASLGLDLVEVGQDNVTLRLSKQAVKRHLQFALQSLVAVFEAQEAPRIFSIESSSSMESLSSSHSSSLSYGSTPPPLSPRGRGSMFNPAEMEKIRSSKNYLLNKGGLVGKKGSTKHGKPTQYDPAIYLSHQNKIRNMYPASSDSMASESPVFTSEEQSNFSSPSQEEMEAGQSYLGSDSPQINGNHANSVRNMMSVFEPNKSQKTFDFRKSSPKTREDRNEGDQGVGSVPSVKKSDKNLFEDLNSSKQSGSPVSSSSMTNIDHSDLAKRILADVSMEHKAVQMMQQMNLAKSRENSRRMREEEMVSENSSVNSDQGSIRSESPVKYHTIYKESEIDVDTGKEFENKSSFSRSNRRSILPKDQFSSLERFGSNKQDNDNEFSSKQDLRNSSESLVSKSNSVASGSGFQTYADHVAQTYGQNDQGEESYADLCRAQGAKLQTQHTSKNKYPFHSSPSNFLRQTASYSSNSSQQSLSSKPISTLPSNLTSGPGIQSGENSISSENSEGADSNPQSSVSSGYHSEKTVDPMTKSEKTNRDSYTKHFVSNTPANSISSLPSFRPYNNPVTPLIRTNALQNRPESTASTGSQYSSASSSRSVIYRPSSNTSLNSLQRTGASSILRSQNVSNQVNTMQRLEPVKSQCKKKVSFSDSDRESSNTSFEEGMRSVEQPETLQADNGYEYLSLQRSYGQQISSANISDIYADVLKDSKKSNCENNPRHFSSDKTFENKIGNGTSSFSHSPSNQKPIQLRTLNLDNKEKKPGVKSKIIQSKC</sequence>
<keyword evidence="1" id="KW-0802">TPR repeat</keyword>
<feature type="region of interest" description="Disordered" evidence="2">
    <location>
        <begin position="2219"/>
        <end position="2259"/>
    </location>
</feature>
<feature type="compositionally biased region" description="Polar residues" evidence="2">
    <location>
        <begin position="2400"/>
        <end position="2413"/>
    </location>
</feature>
<name>A0AAN8Q0Y1_PATCE</name>
<dbReference type="SUPFAM" id="SSF48452">
    <property type="entry name" value="TPR-like"/>
    <property type="match status" value="7"/>
</dbReference>
<feature type="domain" description="CHAT" evidence="3">
    <location>
        <begin position="1381"/>
        <end position="1687"/>
    </location>
</feature>
<feature type="repeat" description="TPR" evidence="1">
    <location>
        <begin position="369"/>
        <end position="402"/>
    </location>
</feature>
<dbReference type="Gene3D" id="1.25.40.10">
    <property type="entry name" value="Tetratricopeptide repeat domain"/>
    <property type="match status" value="7"/>
</dbReference>
<feature type="compositionally biased region" description="Basic and acidic residues" evidence="2">
    <location>
        <begin position="2062"/>
        <end position="2080"/>
    </location>
</feature>
<proteinExistence type="predicted"/>
<comment type="caution">
    <text evidence="5">The sequence shown here is derived from an EMBL/GenBank/DDBJ whole genome shotgun (WGS) entry which is preliminary data.</text>
</comment>
<feature type="region of interest" description="Disordered" evidence="2">
    <location>
        <begin position="2100"/>
        <end position="2119"/>
    </location>
</feature>
<dbReference type="Proteomes" id="UP001347796">
    <property type="component" value="Unassembled WGS sequence"/>
</dbReference>
<feature type="repeat" description="TPR" evidence="1">
    <location>
        <begin position="289"/>
        <end position="322"/>
    </location>
</feature>
<evidence type="ECO:0008006" key="7">
    <source>
        <dbReference type="Google" id="ProtNLM"/>
    </source>
</evidence>
<feature type="region of interest" description="Disordered" evidence="2">
    <location>
        <begin position="2299"/>
        <end position="2465"/>
    </location>
</feature>
<feature type="repeat" description="TPR" evidence="1">
    <location>
        <begin position="1052"/>
        <end position="1085"/>
    </location>
</feature>
<protein>
    <recommendedName>
        <fullName evidence="7">CHAT domain-containing protein</fullName>
    </recommendedName>
</protein>
<feature type="region of interest" description="Disordered" evidence="2">
    <location>
        <begin position="1920"/>
        <end position="1941"/>
    </location>
</feature>
<feature type="compositionally biased region" description="Low complexity" evidence="2">
    <location>
        <begin position="2437"/>
        <end position="2460"/>
    </location>
</feature>
<dbReference type="FunFam" id="1.25.40.10:FF:000223">
    <property type="entry name" value="Tetratricopeptide repeat domain 28"/>
    <property type="match status" value="1"/>
</dbReference>
<accession>A0AAN8Q0Y1</accession>
<feature type="compositionally biased region" description="Low complexity" evidence="2">
    <location>
        <begin position="2247"/>
        <end position="2259"/>
    </location>
</feature>
<feature type="compositionally biased region" description="Polar residues" evidence="2">
    <location>
        <begin position="2587"/>
        <end position="2610"/>
    </location>
</feature>
<feature type="region of interest" description="Disordered" evidence="2">
    <location>
        <begin position="2492"/>
        <end position="2528"/>
    </location>
</feature>
<evidence type="ECO:0000256" key="2">
    <source>
        <dbReference type="SAM" id="MobiDB-lite"/>
    </source>
</evidence>
<dbReference type="Pfam" id="PF13181">
    <property type="entry name" value="TPR_8"/>
    <property type="match status" value="2"/>
</dbReference>